<name>A0A9P3QAU7_9MYCO</name>
<evidence type="ECO:0000313" key="3">
    <source>
        <dbReference type="EMBL" id="GLD31762.1"/>
    </source>
</evidence>
<dbReference type="EMBL" id="BRZI01000030">
    <property type="protein sequence ID" value="GLD31762.1"/>
    <property type="molecule type" value="Genomic_DNA"/>
</dbReference>
<organism evidence="3 4">
    <name type="scientific">Mycobacterium kiyosense</name>
    <dbReference type="NCBI Taxonomy" id="2871094"/>
    <lineage>
        <taxon>Bacteria</taxon>
        <taxon>Bacillati</taxon>
        <taxon>Actinomycetota</taxon>
        <taxon>Actinomycetes</taxon>
        <taxon>Mycobacteriales</taxon>
        <taxon>Mycobacteriaceae</taxon>
        <taxon>Mycobacterium</taxon>
    </lineage>
</organism>
<reference evidence="3" key="1">
    <citation type="submission" date="2022-08" db="EMBL/GenBank/DDBJ databases">
        <title>Mycobacterium kiyosense sp. nov., scotochromogenic slow-glowing species isolated from respiratory specimens.</title>
        <authorList>
            <person name="Fukano H."/>
            <person name="Kazumi Y."/>
            <person name="Sakagami N."/>
            <person name="Ato M."/>
            <person name="Mitarai S."/>
            <person name="Hoshino Y."/>
        </authorList>
    </citation>
    <scope>NUCLEOTIDE SEQUENCE</scope>
    <source>
        <strain evidence="3">1413</strain>
        <strain evidence="2">SRL2020-028</strain>
    </source>
</reference>
<dbReference type="PANTHER" id="PTHR14859">
    <property type="entry name" value="CALCOFLUOR WHITE HYPERSENSITIVE PROTEIN PRECURSOR"/>
    <property type="match status" value="1"/>
</dbReference>
<keyword evidence="3" id="KW-0255">Endonuclease</keyword>
<dbReference type="GO" id="GO:0004519">
    <property type="term" value="F:endonuclease activity"/>
    <property type="evidence" value="ECO:0007669"/>
    <property type="project" value="UniProtKB-KW"/>
</dbReference>
<dbReference type="AlphaFoldDB" id="A0A9P3QAU7"/>
<sequence length="253" mass="27595">MRVATFNILHGRTVGDGVDPQRLRDCVRRLDPDVLALQEVDLDQPRSGHADLTAAAAEAMGAVEHRFVAAISGTPGATWMAATGREQPGTAAYGIALLSRFPATSWQVVRFPRIPIRFPMYLPGPNRVLIVDEEPRAAVIARLQTPLGPLTVANTHLSFVPGWNLRQLRRLTRDLRGLPGPRLLIGDLNLTPAAVHRWSGMRALATAPTFPAAAPQRQLDHILTDDPDLHGVAATAELMPISDHRALVTEVRR</sequence>
<dbReference type="InterPro" id="IPR036691">
    <property type="entry name" value="Endo/exonu/phosph_ase_sf"/>
</dbReference>
<dbReference type="EMBL" id="BRXE01000050">
    <property type="protein sequence ID" value="GLB84434.1"/>
    <property type="molecule type" value="Genomic_DNA"/>
</dbReference>
<dbReference type="Gene3D" id="3.60.10.10">
    <property type="entry name" value="Endonuclease/exonuclease/phosphatase"/>
    <property type="match status" value="1"/>
</dbReference>
<dbReference type="InterPro" id="IPR005135">
    <property type="entry name" value="Endo/exonuclease/phosphatase"/>
</dbReference>
<dbReference type="PANTHER" id="PTHR14859:SF1">
    <property type="entry name" value="PGAP2-INTERACTING PROTEIN"/>
    <property type="match status" value="1"/>
</dbReference>
<dbReference type="Proteomes" id="UP001064782">
    <property type="component" value="Unassembled WGS sequence"/>
</dbReference>
<evidence type="ECO:0000313" key="4">
    <source>
        <dbReference type="Proteomes" id="UP001064782"/>
    </source>
</evidence>
<dbReference type="GeneID" id="83631097"/>
<evidence type="ECO:0000259" key="1">
    <source>
        <dbReference type="Pfam" id="PF03372"/>
    </source>
</evidence>
<keyword evidence="4" id="KW-1185">Reference proteome</keyword>
<dbReference type="InterPro" id="IPR051916">
    <property type="entry name" value="GPI-anchor_lipid_remodeler"/>
</dbReference>
<protein>
    <submittedName>
        <fullName evidence="3">Endonuclease/exonuclease/phosphatase</fullName>
    </submittedName>
</protein>
<gene>
    <name evidence="3" type="ORF">Mkiyose1413_36450</name>
    <name evidence="2" type="ORF">SRL2020028_36900</name>
</gene>
<feature type="domain" description="Endonuclease/exonuclease/phosphatase" evidence="1">
    <location>
        <begin position="4"/>
        <end position="244"/>
    </location>
</feature>
<dbReference type="GO" id="GO:0016020">
    <property type="term" value="C:membrane"/>
    <property type="evidence" value="ECO:0007669"/>
    <property type="project" value="GOC"/>
</dbReference>
<proteinExistence type="predicted"/>
<keyword evidence="3" id="KW-0540">Nuclease</keyword>
<evidence type="ECO:0000313" key="2">
    <source>
        <dbReference type="EMBL" id="GLB84434.1"/>
    </source>
</evidence>
<dbReference type="Pfam" id="PF03372">
    <property type="entry name" value="Exo_endo_phos"/>
    <property type="match status" value="1"/>
</dbReference>
<comment type="caution">
    <text evidence="3">The sequence shown here is derived from an EMBL/GenBank/DDBJ whole genome shotgun (WGS) entry which is preliminary data.</text>
</comment>
<accession>A0A9P3QAU7</accession>
<dbReference type="Proteomes" id="UP001165663">
    <property type="component" value="Unassembled WGS sequence"/>
</dbReference>
<dbReference type="RefSeq" id="WP_236978670.1">
    <property type="nucleotide sequence ID" value="NZ_BRXE01000050.1"/>
</dbReference>
<dbReference type="GO" id="GO:0006506">
    <property type="term" value="P:GPI anchor biosynthetic process"/>
    <property type="evidence" value="ECO:0007669"/>
    <property type="project" value="TreeGrafter"/>
</dbReference>
<keyword evidence="3" id="KW-0378">Hydrolase</keyword>
<dbReference type="SUPFAM" id="SSF56219">
    <property type="entry name" value="DNase I-like"/>
    <property type="match status" value="1"/>
</dbReference>